<dbReference type="EMBL" id="BK032511">
    <property type="protein sequence ID" value="DAF44526.1"/>
    <property type="molecule type" value="Genomic_DNA"/>
</dbReference>
<dbReference type="InterPro" id="IPR036388">
    <property type="entry name" value="WH-like_DNA-bd_sf"/>
</dbReference>
<protein>
    <submittedName>
        <fullName evidence="1">PROTEIN/DNA Complex catalytic motif, Helix-turn-helix DNA</fullName>
    </submittedName>
</protein>
<name>A0A8S5S0M2_9CAUD</name>
<reference evidence="1" key="1">
    <citation type="journal article" date="2021" name="Proc. Natl. Acad. Sci. U.S.A.">
        <title>A Catalog of Tens of Thousands of Viruses from Human Metagenomes Reveals Hidden Associations with Chronic Diseases.</title>
        <authorList>
            <person name="Tisza M.J."/>
            <person name="Buck C.B."/>
        </authorList>
    </citation>
    <scope>NUCLEOTIDE SEQUENCE</scope>
    <source>
        <strain evidence="1">Ct8Lf7</strain>
    </source>
</reference>
<dbReference type="Gene3D" id="1.10.10.10">
    <property type="entry name" value="Winged helix-like DNA-binding domain superfamily/Winged helix DNA-binding domain"/>
    <property type="match status" value="1"/>
</dbReference>
<evidence type="ECO:0000313" key="1">
    <source>
        <dbReference type="EMBL" id="DAF44526.1"/>
    </source>
</evidence>
<organism evidence="1">
    <name type="scientific">Podoviridae sp. ct8Lf7</name>
    <dbReference type="NCBI Taxonomy" id="2827723"/>
    <lineage>
        <taxon>Viruses</taxon>
        <taxon>Duplodnaviria</taxon>
        <taxon>Heunggongvirae</taxon>
        <taxon>Uroviricota</taxon>
        <taxon>Caudoviricetes</taxon>
    </lineage>
</organism>
<proteinExistence type="predicted"/>
<accession>A0A8S5S0M2</accession>
<sequence>MYDFNSGEKLEEFESTKAAAIKYNKDASSITKICKGKTNYLRIQNQKVTFKY</sequence>